<evidence type="ECO:0000313" key="3">
    <source>
        <dbReference type="Proteomes" id="UP000094243"/>
    </source>
</evidence>
<gene>
    <name evidence="2" type="ORF">BHQ17_21055</name>
</gene>
<comment type="caution">
    <text evidence="2">The sequence shown here is derived from an EMBL/GenBank/DDBJ whole genome shotgun (WGS) entry which is preliminary data.</text>
</comment>
<feature type="region of interest" description="Disordered" evidence="1">
    <location>
        <begin position="83"/>
        <end position="129"/>
    </location>
</feature>
<evidence type="ECO:0000256" key="1">
    <source>
        <dbReference type="SAM" id="MobiDB-lite"/>
    </source>
</evidence>
<keyword evidence="3" id="KW-1185">Reference proteome</keyword>
<dbReference type="Proteomes" id="UP000094243">
    <property type="component" value="Unassembled WGS sequence"/>
</dbReference>
<protein>
    <submittedName>
        <fullName evidence="2">Uncharacterized protein</fullName>
    </submittedName>
</protein>
<proteinExistence type="predicted"/>
<name>A0A1E3R8R5_9MYCO</name>
<dbReference type="AlphaFoldDB" id="A0A1E3R8R5"/>
<dbReference type="EMBL" id="MIGZ01000150">
    <property type="protein sequence ID" value="ODQ86315.1"/>
    <property type="molecule type" value="Genomic_DNA"/>
</dbReference>
<feature type="compositionally biased region" description="Low complexity" evidence="1">
    <location>
        <begin position="39"/>
        <end position="50"/>
    </location>
</feature>
<sequence length="129" mass="12964">MSCSRNPQSLANPTMSENGAAICLRLPWRMSSRNIALTSGRASKSRSASGDTRPYRSAAGEATGRISRISALAASPIGVPATCSSGATRDPTLPINPPVMASGPTVGATPPMTPAATTRSGIAAAVPSV</sequence>
<organism evidence="2 3">
    <name type="scientific">Mycolicibacterium holsaticum</name>
    <dbReference type="NCBI Taxonomy" id="152142"/>
    <lineage>
        <taxon>Bacteria</taxon>
        <taxon>Bacillati</taxon>
        <taxon>Actinomycetota</taxon>
        <taxon>Actinomycetes</taxon>
        <taxon>Mycobacteriales</taxon>
        <taxon>Mycobacteriaceae</taxon>
        <taxon>Mycolicibacterium</taxon>
    </lineage>
</organism>
<accession>A0A1E3R8R5</accession>
<evidence type="ECO:0000313" key="2">
    <source>
        <dbReference type="EMBL" id="ODQ86315.1"/>
    </source>
</evidence>
<feature type="compositionally biased region" description="Low complexity" evidence="1">
    <location>
        <begin position="104"/>
        <end position="118"/>
    </location>
</feature>
<reference evidence="3" key="1">
    <citation type="submission" date="2016-09" db="EMBL/GenBank/DDBJ databases">
        <authorList>
            <person name="Greninger A.L."/>
            <person name="Jerome K.R."/>
            <person name="Mcnair B."/>
            <person name="Wallis C."/>
            <person name="Fang F."/>
        </authorList>
    </citation>
    <scope>NUCLEOTIDE SEQUENCE [LARGE SCALE GENOMIC DNA]</scope>
    <source>
        <strain evidence="3">M7</strain>
    </source>
</reference>
<feature type="region of interest" description="Disordered" evidence="1">
    <location>
        <begin position="37"/>
        <end position="61"/>
    </location>
</feature>